<keyword evidence="1" id="KW-0812">Transmembrane</keyword>
<dbReference type="EMBL" id="CAFAAA010000006">
    <property type="protein sequence ID" value="CAB4775706.1"/>
    <property type="molecule type" value="Genomic_DNA"/>
</dbReference>
<dbReference type="EMBL" id="CAEZYI010000023">
    <property type="protein sequence ID" value="CAB4718882.1"/>
    <property type="molecule type" value="Genomic_DNA"/>
</dbReference>
<evidence type="ECO:0000313" key="5">
    <source>
        <dbReference type="EMBL" id="CAB5040566.1"/>
    </source>
</evidence>
<name>A0A6J6VWH2_9ZZZZ</name>
<accession>A0A6J6VWH2</accession>
<evidence type="ECO:0000313" key="6">
    <source>
        <dbReference type="EMBL" id="CAB5075146.1"/>
    </source>
</evidence>
<keyword evidence="1" id="KW-1133">Transmembrane helix</keyword>
<keyword evidence="1" id="KW-0472">Membrane</keyword>
<protein>
    <submittedName>
        <fullName evidence="3">Unannotated protein</fullName>
    </submittedName>
</protein>
<evidence type="ECO:0000256" key="1">
    <source>
        <dbReference type="SAM" id="Phobius"/>
    </source>
</evidence>
<proteinExistence type="predicted"/>
<dbReference type="EMBL" id="CAFBQC010000010">
    <property type="protein sequence ID" value="CAB5040566.1"/>
    <property type="molecule type" value="Genomic_DNA"/>
</dbReference>
<dbReference type="AlphaFoldDB" id="A0A6J6VWH2"/>
<organism evidence="3">
    <name type="scientific">freshwater metagenome</name>
    <dbReference type="NCBI Taxonomy" id="449393"/>
    <lineage>
        <taxon>unclassified sequences</taxon>
        <taxon>metagenomes</taxon>
        <taxon>ecological metagenomes</taxon>
    </lineage>
</organism>
<evidence type="ECO:0000313" key="3">
    <source>
        <dbReference type="EMBL" id="CAB4775706.1"/>
    </source>
</evidence>
<reference evidence="3" key="1">
    <citation type="submission" date="2020-05" db="EMBL/GenBank/DDBJ databases">
        <authorList>
            <person name="Chiriac C."/>
            <person name="Salcher M."/>
            <person name="Ghai R."/>
            <person name="Kavagutti S V."/>
        </authorList>
    </citation>
    <scope>NUCLEOTIDE SEQUENCE</scope>
</reference>
<dbReference type="EMBL" id="CAFARE010000046">
    <property type="protein sequence ID" value="CAB4838949.1"/>
    <property type="molecule type" value="Genomic_DNA"/>
</dbReference>
<evidence type="ECO:0000313" key="2">
    <source>
        <dbReference type="EMBL" id="CAB4718882.1"/>
    </source>
</evidence>
<gene>
    <name evidence="2" type="ORF">UFOPK2662_00572</name>
    <name evidence="3" type="ORF">UFOPK2942_00355</name>
    <name evidence="4" type="ORF">UFOPK3232_01087</name>
    <name evidence="5" type="ORF">UFOPK4242_00351</name>
    <name evidence="6" type="ORF">UFOPK4382_00753</name>
</gene>
<evidence type="ECO:0000313" key="4">
    <source>
        <dbReference type="EMBL" id="CAB4838949.1"/>
    </source>
</evidence>
<feature type="transmembrane region" description="Helical" evidence="1">
    <location>
        <begin position="12"/>
        <end position="30"/>
    </location>
</feature>
<feature type="transmembrane region" description="Helical" evidence="1">
    <location>
        <begin position="36"/>
        <end position="53"/>
    </location>
</feature>
<dbReference type="EMBL" id="CAFBRA010000042">
    <property type="protein sequence ID" value="CAB5075146.1"/>
    <property type="molecule type" value="Genomic_DNA"/>
</dbReference>
<dbReference type="Pfam" id="PF11292">
    <property type="entry name" value="DUF3093"/>
    <property type="match status" value="1"/>
</dbReference>
<sequence length="146" mass="16837">MRFREVVRMPLWLLLLIYFFFLSFVVSIWAALGNNAALVTLAILTSLLIFLYVKSSLEIQVDESQLWVGKAHIEYKYIGATVALTANEMKNIRTRDADPSAHLEIRFWNPHGVKIHINDSRDVTPYWLVTSKKSEELSKLLNSLKN</sequence>
<dbReference type="InterPro" id="IPR021443">
    <property type="entry name" value="DUF3093"/>
</dbReference>